<protein>
    <submittedName>
        <fullName evidence="1">Uncharacterized protein</fullName>
    </submittedName>
</protein>
<gene>
    <name evidence="1" type="ORF">NCR95_04065</name>
</gene>
<reference evidence="1" key="1">
    <citation type="submission" date="2022-06" db="EMBL/GenBank/DDBJ databases">
        <title>Helicobacter colisuis sp. nov.</title>
        <authorList>
            <person name="Papic B."/>
            <person name="Gruntar I."/>
        </authorList>
    </citation>
    <scope>NUCLEOTIDE SEQUENCE</scope>
    <source>
        <strain evidence="1">11154-15</strain>
    </source>
</reference>
<dbReference type="Proteomes" id="UP001057522">
    <property type="component" value="Unassembled WGS sequence"/>
</dbReference>
<proteinExistence type="predicted"/>
<name>A0ABT0TTV4_9HELI</name>
<evidence type="ECO:0000313" key="1">
    <source>
        <dbReference type="EMBL" id="MCL9819348.1"/>
    </source>
</evidence>
<evidence type="ECO:0000313" key="2">
    <source>
        <dbReference type="Proteomes" id="UP001057522"/>
    </source>
</evidence>
<accession>A0ABT0TTV4</accession>
<comment type="caution">
    <text evidence="1">The sequence shown here is derived from an EMBL/GenBank/DDBJ whole genome shotgun (WGS) entry which is preliminary data.</text>
</comment>
<dbReference type="EMBL" id="JAMOKX010000003">
    <property type="protein sequence ID" value="MCL9819348.1"/>
    <property type="molecule type" value="Genomic_DNA"/>
</dbReference>
<sequence length="42" mass="4486">MEVKDMEFDAVVSAISSGNADFAASGLTINATRLKVFKCQGY</sequence>
<keyword evidence="2" id="KW-1185">Reference proteome</keyword>
<dbReference type="Gene3D" id="3.40.190.10">
    <property type="entry name" value="Periplasmic binding protein-like II"/>
    <property type="match status" value="1"/>
</dbReference>
<dbReference type="SUPFAM" id="SSF53850">
    <property type="entry name" value="Periplasmic binding protein-like II"/>
    <property type="match status" value="1"/>
</dbReference>
<organism evidence="1 2">
    <name type="scientific">Helicobacter colisuis</name>
    <dbReference type="NCBI Taxonomy" id="2949739"/>
    <lineage>
        <taxon>Bacteria</taxon>
        <taxon>Pseudomonadati</taxon>
        <taxon>Campylobacterota</taxon>
        <taxon>Epsilonproteobacteria</taxon>
        <taxon>Campylobacterales</taxon>
        <taxon>Helicobacteraceae</taxon>
        <taxon>Helicobacter</taxon>
    </lineage>
</organism>
<dbReference type="RefSeq" id="WP_250604012.1">
    <property type="nucleotide sequence ID" value="NZ_JAMOKX010000003.1"/>
</dbReference>